<dbReference type="EMBL" id="SMAJ01000007">
    <property type="protein sequence ID" value="TCT07133.1"/>
    <property type="molecule type" value="Genomic_DNA"/>
</dbReference>
<keyword evidence="2" id="KW-1003">Cell membrane</keyword>
<dbReference type="InterPro" id="IPR003593">
    <property type="entry name" value="AAA+_ATPase"/>
</dbReference>
<keyword evidence="7" id="KW-1185">Reference proteome</keyword>
<dbReference type="PANTHER" id="PTHR42781:SF4">
    <property type="entry name" value="SPERMIDINE_PUTRESCINE IMPORT ATP-BINDING PROTEIN POTA"/>
    <property type="match status" value="1"/>
</dbReference>
<keyword evidence="1" id="KW-0813">Transport</keyword>
<accession>A0A4R3M3B3</accession>
<dbReference type="FunFam" id="3.40.50.300:FF:000042">
    <property type="entry name" value="Maltose/maltodextrin ABC transporter, ATP-binding protein"/>
    <property type="match status" value="1"/>
</dbReference>
<evidence type="ECO:0000256" key="2">
    <source>
        <dbReference type="ARBA" id="ARBA00022475"/>
    </source>
</evidence>
<dbReference type="InterPro" id="IPR017871">
    <property type="entry name" value="ABC_transporter-like_CS"/>
</dbReference>
<dbReference type="GO" id="GO:0005524">
    <property type="term" value="F:ATP binding"/>
    <property type="evidence" value="ECO:0007669"/>
    <property type="project" value="UniProtKB-KW"/>
</dbReference>
<dbReference type="SUPFAM" id="SSF50331">
    <property type="entry name" value="MOP-like"/>
    <property type="match status" value="1"/>
</dbReference>
<dbReference type="InterPro" id="IPR050093">
    <property type="entry name" value="ABC_SmlMolc_Importer"/>
</dbReference>
<proteinExistence type="predicted"/>
<evidence type="ECO:0000313" key="7">
    <source>
        <dbReference type="Proteomes" id="UP000295525"/>
    </source>
</evidence>
<keyword evidence="3" id="KW-0547">Nucleotide-binding</keyword>
<keyword evidence="2" id="KW-0472">Membrane</keyword>
<dbReference type="PROSITE" id="PS00211">
    <property type="entry name" value="ABC_TRANSPORTER_1"/>
    <property type="match status" value="1"/>
</dbReference>
<keyword evidence="4 6" id="KW-0067">ATP-binding</keyword>
<name>A0A4R3M3B3_9BURK</name>
<protein>
    <submittedName>
        <fullName evidence="6">Iron(III) transport system ATP-binding protein</fullName>
    </submittedName>
</protein>
<dbReference type="GO" id="GO:0043190">
    <property type="term" value="C:ATP-binding cassette (ABC) transporter complex"/>
    <property type="evidence" value="ECO:0007669"/>
    <property type="project" value="InterPro"/>
</dbReference>
<dbReference type="Pfam" id="PF00005">
    <property type="entry name" value="ABC_tran"/>
    <property type="match status" value="1"/>
</dbReference>
<dbReference type="Pfam" id="PF08402">
    <property type="entry name" value="TOBE_2"/>
    <property type="match status" value="1"/>
</dbReference>
<evidence type="ECO:0000259" key="5">
    <source>
        <dbReference type="PROSITE" id="PS50893"/>
    </source>
</evidence>
<dbReference type="Gene3D" id="3.40.50.300">
    <property type="entry name" value="P-loop containing nucleotide triphosphate hydrolases"/>
    <property type="match status" value="1"/>
</dbReference>
<dbReference type="InterPro" id="IPR027417">
    <property type="entry name" value="P-loop_NTPase"/>
</dbReference>
<evidence type="ECO:0000256" key="3">
    <source>
        <dbReference type="ARBA" id="ARBA00022741"/>
    </source>
</evidence>
<reference evidence="6 7" key="1">
    <citation type="submission" date="2019-03" db="EMBL/GenBank/DDBJ databases">
        <title>Genomic Encyclopedia of Type Strains, Phase IV (KMG-IV): sequencing the most valuable type-strain genomes for metagenomic binning, comparative biology and taxonomic classification.</title>
        <authorList>
            <person name="Goeker M."/>
        </authorList>
    </citation>
    <scope>NUCLEOTIDE SEQUENCE [LARGE SCALE GENOMIC DNA]</scope>
    <source>
        <strain evidence="6 7">DSM 24591</strain>
    </source>
</reference>
<dbReference type="GO" id="GO:0016887">
    <property type="term" value="F:ATP hydrolysis activity"/>
    <property type="evidence" value="ECO:0007669"/>
    <property type="project" value="InterPro"/>
</dbReference>
<dbReference type="InterPro" id="IPR003439">
    <property type="entry name" value="ABC_transporter-like_ATP-bd"/>
</dbReference>
<dbReference type="GO" id="GO:0140359">
    <property type="term" value="F:ABC-type transporter activity"/>
    <property type="evidence" value="ECO:0007669"/>
    <property type="project" value="UniProtKB-ARBA"/>
</dbReference>
<dbReference type="Gene3D" id="2.40.50.100">
    <property type="match status" value="1"/>
</dbReference>
<organism evidence="6 7">
    <name type="scientific">Paralcaligenes ureilyticus</name>
    <dbReference type="NCBI Taxonomy" id="627131"/>
    <lineage>
        <taxon>Bacteria</taxon>
        <taxon>Pseudomonadati</taxon>
        <taxon>Pseudomonadota</taxon>
        <taxon>Betaproteobacteria</taxon>
        <taxon>Burkholderiales</taxon>
        <taxon>Alcaligenaceae</taxon>
        <taxon>Paralcaligenes</taxon>
    </lineage>
</organism>
<feature type="domain" description="ABC transporter" evidence="5">
    <location>
        <begin position="35"/>
        <end position="271"/>
    </location>
</feature>
<evidence type="ECO:0000256" key="4">
    <source>
        <dbReference type="ARBA" id="ARBA00022840"/>
    </source>
</evidence>
<dbReference type="AlphaFoldDB" id="A0A4R3M3B3"/>
<evidence type="ECO:0000313" key="6">
    <source>
        <dbReference type="EMBL" id="TCT07133.1"/>
    </source>
</evidence>
<dbReference type="SMART" id="SM00382">
    <property type="entry name" value="AAA"/>
    <property type="match status" value="1"/>
</dbReference>
<comment type="caution">
    <text evidence="6">The sequence shown here is derived from an EMBL/GenBank/DDBJ whole genome shotgun (WGS) entry which is preliminary data.</text>
</comment>
<dbReference type="Proteomes" id="UP000295525">
    <property type="component" value="Unassembled WGS sequence"/>
</dbReference>
<dbReference type="InterPro" id="IPR013611">
    <property type="entry name" value="Transp-assoc_OB_typ2"/>
</dbReference>
<evidence type="ECO:0000256" key="1">
    <source>
        <dbReference type="ARBA" id="ARBA00022448"/>
    </source>
</evidence>
<sequence length="396" mass="42927">MANAQAGCTMSATDLHMDRSLSAGAAAIPDTPSFLEVRNLVAGYGDKIAVDGISLSIKAGEHLSLLGPSGCGKSTTLRCIAGLETPLEGEIVIDSKVVFSSAKKINVPPEKRQLSMVFQSYAIWPHMTVFENVAYGLRAHKVRGEELKQRVATALAMVGMAELVDRPATDLSGGQQQRIALARSFAVRPKAMLLDEPLSNLDARLRVRMREEIKELQHQLGLCTIYVTHDQEEAMAISDRIIVMRSGRIEQIGAPLEIYDLPRTRFVADFIGAANILSGQVLPGAPGHAPMLRVGQADIQCTACEPMPRPAEDGNYLAAVRAVYPELSRGAASGINQWPATVKRRLLLGDIVTYILDWPGGTLRVQGFPGKLFNEGEHIVLHIPQERAVLVGADRL</sequence>
<dbReference type="SUPFAM" id="SSF52540">
    <property type="entry name" value="P-loop containing nucleoside triphosphate hydrolases"/>
    <property type="match status" value="1"/>
</dbReference>
<dbReference type="PROSITE" id="PS50893">
    <property type="entry name" value="ABC_TRANSPORTER_2"/>
    <property type="match status" value="1"/>
</dbReference>
<dbReference type="PANTHER" id="PTHR42781">
    <property type="entry name" value="SPERMIDINE/PUTRESCINE IMPORT ATP-BINDING PROTEIN POTA"/>
    <property type="match status" value="1"/>
</dbReference>
<dbReference type="InterPro" id="IPR008995">
    <property type="entry name" value="Mo/tungstate-bd_C_term_dom"/>
</dbReference>
<gene>
    <name evidence="6" type="ORF">EDC26_107190</name>
</gene>